<reference evidence="1" key="1">
    <citation type="journal article" date="2014" name="Int. J. Syst. Evol. Microbiol.">
        <title>Complete genome sequence of Corynebacterium casei LMG S-19264T (=DSM 44701T), isolated from a smear-ripened cheese.</title>
        <authorList>
            <consortium name="US DOE Joint Genome Institute (JGI-PGF)"/>
            <person name="Walter F."/>
            <person name="Albersmeier A."/>
            <person name="Kalinowski J."/>
            <person name="Ruckert C."/>
        </authorList>
    </citation>
    <scope>NUCLEOTIDE SEQUENCE</scope>
    <source>
        <strain evidence="1">JCM 19831</strain>
    </source>
</reference>
<evidence type="ECO:0000313" key="2">
    <source>
        <dbReference type="Proteomes" id="UP000642070"/>
    </source>
</evidence>
<comment type="caution">
    <text evidence="1">The sequence shown here is derived from an EMBL/GenBank/DDBJ whole genome shotgun (WGS) entry which is preliminary data.</text>
</comment>
<keyword evidence="2" id="KW-1185">Reference proteome</keyword>
<dbReference type="Proteomes" id="UP000642070">
    <property type="component" value="Unassembled WGS sequence"/>
</dbReference>
<protein>
    <submittedName>
        <fullName evidence="1">Uncharacterized protein</fullName>
    </submittedName>
</protein>
<name>A0A917U8P9_9ACTN</name>
<sequence length="111" mass="11778">MAFSAGDEVVLALREFAARIDAYDPLPGPAVAEIHVGEQAVALRAPVVQALTEALRAYQDPRDRGTCDHCGGPRLDDNFVCADCGQPSGVFGQLLRERAARFESPDALPGA</sequence>
<accession>A0A917U8P9</accession>
<evidence type="ECO:0000313" key="1">
    <source>
        <dbReference type="EMBL" id="GGM66995.1"/>
    </source>
</evidence>
<organism evidence="1 2">
    <name type="scientific">Dactylosporangium sucinum</name>
    <dbReference type="NCBI Taxonomy" id="1424081"/>
    <lineage>
        <taxon>Bacteria</taxon>
        <taxon>Bacillati</taxon>
        <taxon>Actinomycetota</taxon>
        <taxon>Actinomycetes</taxon>
        <taxon>Micromonosporales</taxon>
        <taxon>Micromonosporaceae</taxon>
        <taxon>Dactylosporangium</taxon>
    </lineage>
</organism>
<dbReference type="RefSeq" id="WP_229836365.1">
    <property type="nucleotide sequence ID" value="NZ_BMPI01000054.1"/>
</dbReference>
<reference evidence="1" key="2">
    <citation type="submission" date="2020-09" db="EMBL/GenBank/DDBJ databases">
        <authorList>
            <person name="Sun Q."/>
            <person name="Ohkuma M."/>
        </authorList>
    </citation>
    <scope>NUCLEOTIDE SEQUENCE</scope>
    <source>
        <strain evidence="1">JCM 19831</strain>
    </source>
</reference>
<dbReference type="EMBL" id="BMPI01000054">
    <property type="protein sequence ID" value="GGM66995.1"/>
    <property type="molecule type" value="Genomic_DNA"/>
</dbReference>
<dbReference type="AlphaFoldDB" id="A0A917U8P9"/>
<proteinExistence type="predicted"/>
<gene>
    <name evidence="1" type="ORF">GCM10007977_080800</name>
</gene>